<sequence length="180" mass="20227">MADSWEDDDADVTLPGAAAPPAAWDDEEEEEDLANNDPPPKPPPAPASEKKVVAEKDPDAVVIKLDNMNDHLKLVPLLLERFEAKKSKDSHVFMFVKELLKKTESRFSAAECGDLAIMAGNYQKTKQQAIDKPTESNAKKKSKKKSKKEKLEQKKKVDDLFGVAEAGEYDHYEDQYDDFF</sequence>
<gene>
    <name evidence="2" type="ORF">PECAL_3P03970</name>
</gene>
<feature type="compositionally biased region" description="Basic residues" evidence="1">
    <location>
        <begin position="139"/>
        <end position="148"/>
    </location>
</feature>
<dbReference type="AlphaFoldDB" id="A0A8J2SHL8"/>
<feature type="compositionally biased region" description="Pro residues" evidence="1">
    <location>
        <begin position="37"/>
        <end position="46"/>
    </location>
</feature>
<dbReference type="Proteomes" id="UP000789595">
    <property type="component" value="Unassembled WGS sequence"/>
</dbReference>
<reference evidence="2" key="1">
    <citation type="submission" date="2021-11" db="EMBL/GenBank/DDBJ databases">
        <authorList>
            <consortium name="Genoscope - CEA"/>
            <person name="William W."/>
        </authorList>
    </citation>
    <scope>NUCLEOTIDE SEQUENCE</scope>
</reference>
<comment type="caution">
    <text evidence="2">The sequence shown here is derived from an EMBL/GenBank/DDBJ whole genome shotgun (WGS) entry which is preliminary data.</text>
</comment>
<keyword evidence="3" id="KW-1185">Reference proteome</keyword>
<evidence type="ECO:0000313" key="2">
    <source>
        <dbReference type="EMBL" id="CAH0370503.1"/>
    </source>
</evidence>
<proteinExistence type="predicted"/>
<organism evidence="2 3">
    <name type="scientific">Pelagomonas calceolata</name>
    <dbReference type="NCBI Taxonomy" id="35677"/>
    <lineage>
        <taxon>Eukaryota</taxon>
        <taxon>Sar</taxon>
        <taxon>Stramenopiles</taxon>
        <taxon>Ochrophyta</taxon>
        <taxon>Pelagophyceae</taxon>
        <taxon>Pelagomonadales</taxon>
        <taxon>Pelagomonadaceae</taxon>
        <taxon>Pelagomonas</taxon>
    </lineage>
</organism>
<evidence type="ECO:0000313" key="3">
    <source>
        <dbReference type="Proteomes" id="UP000789595"/>
    </source>
</evidence>
<accession>A0A8J2SHL8</accession>
<name>A0A8J2SHL8_9STRA</name>
<feature type="region of interest" description="Disordered" evidence="1">
    <location>
        <begin position="127"/>
        <end position="155"/>
    </location>
</feature>
<feature type="compositionally biased region" description="Acidic residues" evidence="1">
    <location>
        <begin position="1"/>
        <end position="11"/>
    </location>
</feature>
<dbReference type="EMBL" id="CAKKNE010000003">
    <property type="protein sequence ID" value="CAH0370503.1"/>
    <property type="molecule type" value="Genomic_DNA"/>
</dbReference>
<protein>
    <submittedName>
        <fullName evidence="2">Uncharacterized protein</fullName>
    </submittedName>
</protein>
<evidence type="ECO:0000256" key="1">
    <source>
        <dbReference type="SAM" id="MobiDB-lite"/>
    </source>
</evidence>
<feature type="compositionally biased region" description="Acidic residues" evidence="1">
    <location>
        <begin position="24"/>
        <end position="34"/>
    </location>
</feature>
<feature type="region of interest" description="Disordered" evidence="1">
    <location>
        <begin position="1"/>
        <end position="54"/>
    </location>
</feature>